<dbReference type="AlphaFoldDB" id="A0A060QNZ1"/>
<dbReference type="InterPro" id="IPR013321">
    <property type="entry name" value="Arc_rbn_hlx_hlx"/>
</dbReference>
<dbReference type="GO" id="GO:0003743">
    <property type="term" value="F:translation initiation factor activity"/>
    <property type="evidence" value="ECO:0007669"/>
    <property type="project" value="UniProtKB-KW"/>
</dbReference>
<evidence type="ECO:0000313" key="2">
    <source>
        <dbReference type="EMBL" id="CDL74078.1"/>
    </source>
</evidence>
<feature type="domain" description="HTH cro/C1-type" evidence="1">
    <location>
        <begin position="15"/>
        <end position="71"/>
    </location>
</feature>
<dbReference type="InterPro" id="IPR001387">
    <property type="entry name" value="Cro/C1-type_HTH"/>
</dbReference>
<dbReference type="Pfam" id="PF01381">
    <property type="entry name" value="HTH_3"/>
    <property type="match status" value="1"/>
</dbReference>
<dbReference type="Pfam" id="PF18106">
    <property type="entry name" value="Rol_Rep_N"/>
    <property type="match status" value="1"/>
</dbReference>
<organism evidence="2">
    <name type="scientific">Streptococcus pneumoniae</name>
    <dbReference type="NCBI Taxonomy" id="1313"/>
    <lineage>
        <taxon>Bacteria</taxon>
        <taxon>Bacillati</taxon>
        <taxon>Bacillota</taxon>
        <taxon>Bacilli</taxon>
        <taxon>Lactobacillales</taxon>
        <taxon>Streptococcaceae</taxon>
        <taxon>Streptococcus</taxon>
    </lineage>
</organism>
<keyword evidence="2" id="KW-0648">Protein biosynthesis</keyword>
<dbReference type="SMART" id="SM00530">
    <property type="entry name" value="HTH_XRE"/>
    <property type="match status" value="1"/>
</dbReference>
<dbReference type="InterPro" id="IPR008125">
    <property type="entry name" value="Streptothricin_AcTrfase"/>
</dbReference>
<reference evidence="2" key="2">
    <citation type="journal article" date="2014" name="BMC Biol.">
        <title>Variable recombination dynamics during the emergence, transmission and 'disarming' of a multidrug-resistant pneumococcal clone.</title>
        <authorList>
            <person name="Croucher N.J."/>
            <person name="Hanage W.P."/>
            <person name="Harris S.R."/>
            <person name="McGee L."/>
            <person name="van der Linden M."/>
            <person name="de Lencastre H."/>
            <person name="Sa-Leao R."/>
            <person name="Song J.H."/>
            <person name="Ko K.S."/>
            <person name="Beall B."/>
            <person name="Klugman K.P."/>
            <person name="Parkhill J."/>
            <person name="Tomasz A."/>
            <person name="Kristinsson K.G."/>
            <person name="Bentley S.D."/>
        </authorList>
    </citation>
    <scope>NUCLEOTIDE SEQUENCE</scope>
    <source>
        <strain evidence="2">SPN8332</strain>
    </source>
</reference>
<protein>
    <submittedName>
        <fullName evidence="2">Putative conjugative transposon replication initiation factor</fullName>
    </submittedName>
</protein>
<dbReference type="InterPro" id="IPR010985">
    <property type="entry name" value="Ribbon_hlx_hlx"/>
</dbReference>
<dbReference type="Pfam" id="PF07764">
    <property type="entry name" value="Omega_Repress"/>
    <property type="match status" value="1"/>
</dbReference>
<dbReference type="Gene3D" id="1.10.260.40">
    <property type="entry name" value="lambda repressor-like DNA-binding domains"/>
    <property type="match status" value="1"/>
</dbReference>
<proteinExistence type="predicted"/>
<dbReference type="InterPro" id="IPR040819">
    <property type="entry name" value="Rol_Rep_N"/>
</dbReference>
<dbReference type="PRINTS" id="PR01754">
    <property type="entry name" value="SACTRNSFRASE"/>
</dbReference>
<dbReference type="NCBIfam" id="NF041493">
    <property type="entry name" value="MobT"/>
    <property type="match status" value="1"/>
</dbReference>
<dbReference type="InterPro" id="IPR010982">
    <property type="entry name" value="Lambda_DNA-bd_dom_sf"/>
</dbReference>
<dbReference type="InterPro" id="IPR011686">
    <property type="entry name" value="Omega_repress"/>
</dbReference>
<dbReference type="GO" id="GO:0006355">
    <property type="term" value="P:regulation of DNA-templated transcription"/>
    <property type="evidence" value="ECO:0007669"/>
    <property type="project" value="InterPro"/>
</dbReference>
<sequence length="501" mass="59103">MEGFLLNEQTWLQHLKEKRLAYGLSQNRLAVATGITRQYLSDIETGKVKPSEDLQQSLWEALERFNPDAPLEMLFDYVRIRFPTTDVQQVVENILQLKLSYFLHEDYGFYSYSEHYALGDIFVLCSHELDKGVLVELKGRGCRQFESYLLAQQRSWYEFFMDVLVAGGVMKRLDLAINDKTGILNIPVLTEKCQQEECISVFRSFKSYRSGELVRKEEKECMGNTLYIGSLQSEVYFCIYEKDYEQYKKNDIPIEDAEVKNRFEIRLKNERAYYAVRDLLVYDNPEHTAFKIINRYIRFVDKDDSKPRSDWKLNEEWAWFIGNNRERLKLTTKPEPYSFQRTLNWLSHQVAPTLKVAIKLDEINQTQVVKDILDHAKLTDRHKQILKQQSVKEQDVITTKKGYLSTIPVDRYPKKDIMGDKTVRVRADLHHIIKIETAKNGGNVKEVMEIRLRSKLKSVLIVHYLKILYNRSGFKIGSVDTMLYANFENNFEKAVFWYLRF</sequence>
<dbReference type="InterPro" id="IPR003491">
    <property type="entry name" value="REP-like_C"/>
</dbReference>
<accession>A0A060QNZ1</accession>
<dbReference type="EMBL" id="HG799498">
    <property type="protein sequence ID" value="CDL74078.1"/>
    <property type="molecule type" value="Genomic_DNA"/>
</dbReference>
<evidence type="ECO:0000259" key="1">
    <source>
        <dbReference type="PROSITE" id="PS50943"/>
    </source>
</evidence>
<dbReference type="SUPFAM" id="SSF47413">
    <property type="entry name" value="lambda repressor-like DNA-binding domains"/>
    <property type="match status" value="1"/>
</dbReference>
<name>A0A060QNZ1_STREE</name>
<dbReference type="InterPro" id="IPR048093">
    <property type="entry name" value="MobT"/>
</dbReference>
<keyword evidence="2" id="KW-0396">Initiation factor</keyword>
<dbReference type="PROSITE" id="PS50943">
    <property type="entry name" value="HTH_CROC1"/>
    <property type="match status" value="1"/>
</dbReference>
<dbReference type="GO" id="GO:0003677">
    <property type="term" value="F:DNA binding"/>
    <property type="evidence" value="ECO:0007669"/>
    <property type="project" value="InterPro"/>
</dbReference>
<reference evidence="2" key="1">
    <citation type="submission" date="2013-12" db="EMBL/GenBank/DDBJ databases">
        <authorList>
            <person name="Croucher N."/>
        </authorList>
    </citation>
    <scope>NUCLEOTIDE SEQUENCE</scope>
    <source>
        <strain evidence="2">SPN8332</strain>
    </source>
</reference>
<dbReference type="CDD" id="cd00093">
    <property type="entry name" value="HTH_XRE"/>
    <property type="match status" value="1"/>
</dbReference>
<dbReference type="Pfam" id="PF02486">
    <property type="entry name" value="Rep_trans"/>
    <property type="match status" value="1"/>
</dbReference>
<dbReference type="SUPFAM" id="SSF47598">
    <property type="entry name" value="Ribbon-helix-helix"/>
    <property type="match status" value="1"/>
</dbReference>
<dbReference type="Gene3D" id="1.10.1220.10">
    <property type="entry name" value="Met repressor-like"/>
    <property type="match status" value="1"/>
</dbReference>